<dbReference type="InterPro" id="IPR023393">
    <property type="entry name" value="START-like_dom_sf"/>
</dbReference>
<dbReference type="PANTHER" id="PTHR12136">
    <property type="entry name" value="ENHANCED DISEASE RESISTANCE-RELATED"/>
    <property type="match status" value="1"/>
</dbReference>
<reference evidence="3" key="1">
    <citation type="submission" date="2022-07" db="EMBL/GenBank/DDBJ databases">
        <authorList>
            <person name="Macas J."/>
            <person name="Novak P."/>
            <person name="Neumann P."/>
        </authorList>
    </citation>
    <scope>NUCLEOTIDE SEQUENCE</scope>
</reference>
<comment type="caution">
    <text evidence="3">The sequence shown here is derived from an EMBL/GenBank/DDBJ whole genome shotgun (WGS) entry which is preliminary data.</text>
</comment>
<dbReference type="OrthoDB" id="9970435at2759"/>
<feature type="compositionally biased region" description="Basic and acidic residues" evidence="1">
    <location>
        <begin position="227"/>
        <end position="247"/>
    </location>
</feature>
<feature type="domain" description="START" evidence="2">
    <location>
        <begin position="11"/>
        <end position="169"/>
    </location>
</feature>
<name>A0A9P0ZXE7_CUSEU</name>
<evidence type="ECO:0000259" key="2">
    <source>
        <dbReference type="PROSITE" id="PS50848"/>
    </source>
</evidence>
<dbReference type="Pfam" id="PF01852">
    <property type="entry name" value="START"/>
    <property type="match status" value="1"/>
</dbReference>
<dbReference type="Proteomes" id="UP001152484">
    <property type="component" value="Unassembled WGS sequence"/>
</dbReference>
<dbReference type="Gene3D" id="3.30.530.20">
    <property type="match status" value="1"/>
</dbReference>
<proteinExistence type="predicted"/>
<sequence>MTSDVIGPSPWKIFGCQNGLRLFKEAKDRDSNGKHWDSHPAIMAVGVIDGTSEAIFKTLMTLGPSRSEWDFCFYRGSVVEHLDGHTDIIHMQLYNHWMPWGLKRRDLLLRRYWRREEDGTYVILYHSVVHSKCPPQEGYVRATVKSGGHVVVPSNQGKSSIVKHMLSVDWKFWKSYLRKETSRSITICMLGRIAALREMFKAQPGSYFYDASSGELTIDIQLPLGDKEQRKKEVSPERVEEEIEKHPSGRSSLVGLNDVGDEFFDVAEPSDDEQSDHGWSSSSSPDYHSVIASLLYSNKLRLIS</sequence>
<accession>A0A9P0ZXE7</accession>
<keyword evidence="4" id="KW-1185">Reference proteome</keyword>
<dbReference type="SUPFAM" id="SSF55961">
    <property type="entry name" value="Bet v1-like"/>
    <property type="match status" value="1"/>
</dbReference>
<gene>
    <name evidence="3" type="ORF">CEURO_LOCUS21010</name>
</gene>
<dbReference type="InterPro" id="IPR002913">
    <property type="entry name" value="START_lipid-bd_dom"/>
</dbReference>
<evidence type="ECO:0000313" key="3">
    <source>
        <dbReference type="EMBL" id="CAH9116086.1"/>
    </source>
</evidence>
<dbReference type="PANTHER" id="PTHR12136:SF41">
    <property type="entry name" value="PLECKSTRIN HOMOLOGY (PH) AND LIPID-BINDING START DOMAINS-CONTAINING PROTEIN"/>
    <property type="match status" value="1"/>
</dbReference>
<dbReference type="SMART" id="SM00234">
    <property type="entry name" value="START"/>
    <property type="match status" value="1"/>
</dbReference>
<dbReference type="CDD" id="cd00177">
    <property type="entry name" value="START"/>
    <property type="match status" value="1"/>
</dbReference>
<dbReference type="InterPro" id="IPR045096">
    <property type="entry name" value="EDR2-like"/>
</dbReference>
<dbReference type="EMBL" id="CAMAPE010000070">
    <property type="protein sequence ID" value="CAH9116086.1"/>
    <property type="molecule type" value="Genomic_DNA"/>
</dbReference>
<dbReference type="GO" id="GO:0008289">
    <property type="term" value="F:lipid binding"/>
    <property type="evidence" value="ECO:0007669"/>
    <property type="project" value="InterPro"/>
</dbReference>
<dbReference type="AlphaFoldDB" id="A0A9P0ZXE7"/>
<dbReference type="PROSITE" id="PS50848">
    <property type="entry name" value="START"/>
    <property type="match status" value="1"/>
</dbReference>
<dbReference type="FunFam" id="3.30.530.20:FF:000068">
    <property type="entry name" value="Pleckstrin homology (PH) and lipid-binding START domains-containing protein"/>
    <property type="match status" value="1"/>
</dbReference>
<feature type="compositionally biased region" description="Acidic residues" evidence="1">
    <location>
        <begin position="259"/>
        <end position="274"/>
    </location>
</feature>
<feature type="region of interest" description="Disordered" evidence="1">
    <location>
        <begin position="227"/>
        <end position="286"/>
    </location>
</feature>
<evidence type="ECO:0000256" key="1">
    <source>
        <dbReference type="SAM" id="MobiDB-lite"/>
    </source>
</evidence>
<evidence type="ECO:0000313" key="4">
    <source>
        <dbReference type="Proteomes" id="UP001152484"/>
    </source>
</evidence>
<protein>
    <recommendedName>
        <fullName evidence="2">START domain-containing protein</fullName>
    </recommendedName>
</protein>
<organism evidence="3 4">
    <name type="scientific">Cuscuta europaea</name>
    <name type="common">European dodder</name>
    <dbReference type="NCBI Taxonomy" id="41803"/>
    <lineage>
        <taxon>Eukaryota</taxon>
        <taxon>Viridiplantae</taxon>
        <taxon>Streptophyta</taxon>
        <taxon>Embryophyta</taxon>
        <taxon>Tracheophyta</taxon>
        <taxon>Spermatophyta</taxon>
        <taxon>Magnoliopsida</taxon>
        <taxon>eudicotyledons</taxon>
        <taxon>Gunneridae</taxon>
        <taxon>Pentapetalae</taxon>
        <taxon>asterids</taxon>
        <taxon>lamiids</taxon>
        <taxon>Solanales</taxon>
        <taxon>Convolvulaceae</taxon>
        <taxon>Cuscuteae</taxon>
        <taxon>Cuscuta</taxon>
        <taxon>Cuscuta subgen. Cuscuta</taxon>
    </lineage>
</organism>